<sequence>MNQKPTPPGEYDCCESACEPCVWDVYYEELRAWNEAEKQRKLAEAAKDEEPSDSPLR</sequence>
<comment type="caution">
    <text evidence="3">The sequence shown here is derived from an EMBL/GenBank/DDBJ whole genome shotgun (WGS) entry which is preliminary data.</text>
</comment>
<dbReference type="InterPro" id="IPR019180">
    <property type="entry name" value="Oxidoreductase-like_N"/>
</dbReference>
<gene>
    <name evidence="3" type="ORF">Q4490_08060</name>
</gene>
<dbReference type="Pfam" id="PF09791">
    <property type="entry name" value="Oxidored-like"/>
    <property type="match status" value="1"/>
</dbReference>
<feature type="region of interest" description="Disordered" evidence="1">
    <location>
        <begin position="38"/>
        <end position="57"/>
    </location>
</feature>
<evidence type="ECO:0000313" key="4">
    <source>
        <dbReference type="Proteomes" id="UP001169862"/>
    </source>
</evidence>
<organism evidence="3 4">
    <name type="scientific">Neptunomonas phycophila</name>
    <dbReference type="NCBI Taxonomy" id="1572645"/>
    <lineage>
        <taxon>Bacteria</taxon>
        <taxon>Pseudomonadati</taxon>
        <taxon>Pseudomonadota</taxon>
        <taxon>Gammaproteobacteria</taxon>
        <taxon>Oceanospirillales</taxon>
        <taxon>Oceanospirillaceae</taxon>
        <taxon>Neptunomonas</taxon>
    </lineage>
</organism>
<reference evidence="3" key="1">
    <citation type="submission" date="2023-07" db="EMBL/GenBank/DDBJ databases">
        <title>Genome content predicts the carbon catabolic preferences of heterotrophic bacteria.</title>
        <authorList>
            <person name="Gralka M."/>
        </authorList>
    </citation>
    <scope>NUCLEOTIDE SEQUENCE</scope>
    <source>
        <strain evidence="3">I2M16</strain>
    </source>
</reference>
<proteinExistence type="predicted"/>
<evidence type="ECO:0000259" key="2">
    <source>
        <dbReference type="Pfam" id="PF09791"/>
    </source>
</evidence>
<dbReference type="EMBL" id="JAUOPG010000004">
    <property type="protein sequence ID" value="MDO6453516.1"/>
    <property type="molecule type" value="Genomic_DNA"/>
</dbReference>
<dbReference type="RefSeq" id="WP_083610028.1">
    <property type="nucleotide sequence ID" value="NZ_CAXHZV010000004.1"/>
</dbReference>
<evidence type="ECO:0000256" key="1">
    <source>
        <dbReference type="SAM" id="MobiDB-lite"/>
    </source>
</evidence>
<evidence type="ECO:0000313" key="3">
    <source>
        <dbReference type="EMBL" id="MDO6453516.1"/>
    </source>
</evidence>
<accession>A0AAW7XH21</accession>
<feature type="compositionally biased region" description="Basic and acidic residues" evidence="1">
    <location>
        <begin position="38"/>
        <end position="49"/>
    </location>
</feature>
<dbReference type="Proteomes" id="UP001169862">
    <property type="component" value="Unassembled WGS sequence"/>
</dbReference>
<feature type="domain" description="Oxidoreductase-like" evidence="2">
    <location>
        <begin position="3"/>
        <end position="39"/>
    </location>
</feature>
<dbReference type="GeneID" id="89457680"/>
<name>A0AAW7XH21_9GAMM</name>
<dbReference type="AlphaFoldDB" id="A0AAW7XH21"/>
<protein>
    <submittedName>
        <fullName evidence="3">Oxidoreductase-like domain-containing protein</fullName>
    </submittedName>
</protein>